<name>A0A3P3W1K9_9FLAO</name>
<gene>
    <name evidence="1" type="ORF">EG849_15035</name>
</gene>
<organism evidence="1 2">
    <name type="scientific">Flavobacterium macacae</name>
    <dbReference type="NCBI Taxonomy" id="2488993"/>
    <lineage>
        <taxon>Bacteria</taxon>
        <taxon>Pseudomonadati</taxon>
        <taxon>Bacteroidota</taxon>
        <taxon>Flavobacteriia</taxon>
        <taxon>Flavobacteriales</taxon>
        <taxon>Flavobacteriaceae</taxon>
        <taxon>Flavobacterium</taxon>
    </lineage>
</organism>
<sequence>MLAFVDGGGAANFITFEGGSSGGGGVTSLSSIVSALYNSALDRYIVPDFINIGVGFNGIAGVGGGTSIELNWITHGPDASFFLL</sequence>
<protein>
    <submittedName>
        <fullName evidence="1">Uncharacterized protein</fullName>
    </submittedName>
</protein>
<comment type="caution">
    <text evidence="1">The sequence shown here is derived from an EMBL/GenBank/DDBJ whole genome shotgun (WGS) entry which is preliminary data.</text>
</comment>
<evidence type="ECO:0000313" key="2">
    <source>
        <dbReference type="Proteomes" id="UP000271937"/>
    </source>
</evidence>
<dbReference type="Proteomes" id="UP000271937">
    <property type="component" value="Unassembled WGS sequence"/>
</dbReference>
<dbReference type="AlphaFoldDB" id="A0A3P3W1K9"/>
<accession>A0A3P3W1K9</accession>
<keyword evidence="2" id="KW-1185">Reference proteome</keyword>
<dbReference type="EMBL" id="RQVR01000031">
    <property type="protein sequence ID" value="RRJ87776.1"/>
    <property type="molecule type" value="Genomic_DNA"/>
</dbReference>
<evidence type="ECO:0000313" key="1">
    <source>
        <dbReference type="EMBL" id="RRJ87776.1"/>
    </source>
</evidence>
<reference evidence="1 2" key="1">
    <citation type="submission" date="2018-11" db="EMBL/GenBank/DDBJ databases">
        <title>Flavobacterium sp. nov., YIM 102600 draft genome.</title>
        <authorList>
            <person name="Li G."/>
            <person name="Jiang Y."/>
        </authorList>
    </citation>
    <scope>NUCLEOTIDE SEQUENCE [LARGE SCALE GENOMIC DNA]</scope>
    <source>
        <strain evidence="1 2">YIM 102600</strain>
    </source>
</reference>
<proteinExistence type="predicted"/>